<evidence type="ECO:0000256" key="5">
    <source>
        <dbReference type="ARBA" id="ARBA00022984"/>
    </source>
</evidence>
<dbReference type="GO" id="GO:0018104">
    <property type="term" value="P:peptidoglycan-protein cross-linking"/>
    <property type="evidence" value="ECO:0007669"/>
    <property type="project" value="TreeGrafter"/>
</dbReference>
<dbReference type="InterPro" id="IPR050979">
    <property type="entry name" value="LD-transpeptidase"/>
</dbReference>
<dbReference type="SUPFAM" id="SSF141523">
    <property type="entry name" value="L,D-transpeptidase catalytic domain-like"/>
    <property type="match status" value="1"/>
</dbReference>
<keyword evidence="11" id="KW-1185">Reference proteome</keyword>
<evidence type="ECO:0000256" key="6">
    <source>
        <dbReference type="ARBA" id="ARBA00023316"/>
    </source>
</evidence>
<evidence type="ECO:0000256" key="4">
    <source>
        <dbReference type="ARBA" id="ARBA00022960"/>
    </source>
</evidence>
<sequence length="246" mass="25646">MPPDDGVEVERTERIMADFLTGLFKSAGPKLAIGAGLGGIGLLVAGMIDRPAGKGGEAIRPAPEPGEAVAAAPAEPHPVERSRSQPMAVDPHALAVKRVLKIDGPFRHGDYVWDESGAPATGPVIITIDLKAQTLSVFRAGYEIGAAVILYGADDKPSPLGAFPITEKDADHVSNLYDAPMPYMLRLTNDGVAIHGSDVQWGNATHGCIGVPTPFAKKLFGVTKLGDVAIITNGRMLDVSKAQVGA</sequence>
<dbReference type="PROSITE" id="PS52029">
    <property type="entry name" value="LD_TPASE"/>
    <property type="match status" value="1"/>
</dbReference>
<feature type="compositionally biased region" description="Low complexity" evidence="8">
    <location>
        <begin position="65"/>
        <end position="74"/>
    </location>
</feature>
<dbReference type="EMBL" id="AP017655">
    <property type="protein sequence ID" value="BAV63650.1"/>
    <property type="molecule type" value="Genomic_DNA"/>
</dbReference>
<dbReference type="UniPathway" id="UPA00219"/>
<organism evidence="10 11">
    <name type="scientific">Sphingobium cloacae</name>
    <dbReference type="NCBI Taxonomy" id="120107"/>
    <lineage>
        <taxon>Bacteria</taxon>
        <taxon>Pseudomonadati</taxon>
        <taxon>Pseudomonadota</taxon>
        <taxon>Alphaproteobacteria</taxon>
        <taxon>Sphingomonadales</taxon>
        <taxon>Sphingomonadaceae</taxon>
        <taxon>Sphingobium</taxon>
    </lineage>
</organism>
<proteinExistence type="inferred from homology"/>
<dbReference type="GO" id="GO:0005576">
    <property type="term" value="C:extracellular region"/>
    <property type="evidence" value="ECO:0007669"/>
    <property type="project" value="TreeGrafter"/>
</dbReference>
<feature type="active site" description="Proton donor/acceptor" evidence="7">
    <location>
        <position position="195"/>
    </location>
</feature>
<keyword evidence="6 7" id="KW-0961">Cell wall biogenesis/degradation</keyword>
<keyword evidence="4 7" id="KW-0133">Cell shape</keyword>
<reference evidence="10 11" key="1">
    <citation type="submission" date="2016-10" db="EMBL/GenBank/DDBJ databases">
        <title>Complete Genome Sequence of the Nonylphenol-Degrading Bacterium Sphingobium cloacae JCM 10874T.</title>
        <authorList>
            <person name="Ootsuka M."/>
            <person name="Nishizawa T."/>
            <person name="Ohta H."/>
        </authorList>
    </citation>
    <scope>NUCLEOTIDE SEQUENCE [LARGE SCALE GENOMIC DNA]</scope>
    <source>
        <strain evidence="10 11">JCM 10874</strain>
    </source>
</reference>
<dbReference type="InterPro" id="IPR038063">
    <property type="entry name" value="Transpep_catalytic_dom"/>
</dbReference>
<evidence type="ECO:0000313" key="11">
    <source>
        <dbReference type="Proteomes" id="UP000218272"/>
    </source>
</evidence>
<dbReference type="CDD" id="cd16913">
    <property type="entry name" value="YkuD_like"/>
    <property type="match status" value="1"/>
</dbReference>
<evidence type="ECO:0000256" key="8">
    <source>
        <dbReference type="SAM" id="MobiDB-lite"/>
    </source>
</evidence>
<dbReference type="GO" id="GO:0016740">
    <property type="term" value="F:transferase activity"/>
    <property type="evidence" value="ECO:0007669"/>
    <property type="project" value="UniProtKB-KW"/>
</dbReference>
<evidence type="ECO:0000256" key="1">
    <source>
        <dbReference type="ARBA" id="ARBA00004752"/>
    </source>
</evidence>
<evidence type="ECO:0000256" key="3">
    <source>
        <dbReference type="ARBA" id="ARBA00022679"/>
    </source>
</evidence>
<comment type="pathway">
    <text evidence="1 7">Cell wall biogenesis; peptidoglycan biosynthesis.</text>
</comment>
<dbReference type="PANTHER" id="PTHR30582:SF2">
    <property type="entry name" value="L,D-TRANSPEPTIDASE YCIB-RELATED"/>
    <property type="match status" value="1"/>
</dbReference>
<dbReference type="GO" id="GO:0008360">
    <property type="term" value="P:regulation of cell shape"/>
    <property type="evidence" value="ECO:0007669"/>
    <property type="project" value="UniProtKB-UniRule"/>
</dbReference>
<dbReference type="Pfam" id="PF03734">
    <property type="entry name" value="YkuD"/>
    <property type="match status" value="1"/>
</dbReference>
<dbReference type="InterPro" id="IPR005490">
    <property type="entry name" value="LD_TPept_cat_dom"/>
</dbReference>
<dbReference type="PANTHER" id="PTHR30582">
    <property type="entry name" value="L,D-TRANSPEPTIDASE"/>
    <property type="match status" value="1"/>
</dbReference>
<feature type="domain" description="L,D-TPase catalytic" evidence="9">
    <location>
        <begin position="124"/>
        <end position="232"/>
    </location>
</feature>
<evidence type="ECO:0000256" key="7">
    <source>
        <dbReference type="PROSITE-ProRule" id="PRU01373"/>
    </source>
</evidence>
<comment type="similarity">
    <text evidence="2">Belongs to the YkuD family.</text>
</comment>
<evidence type="ECO:0000313" key="10">
    <source>
        <dbReference type="EMBL" id="BAV63650.1"/>
    </source>
</evidence>
<dbReference type="GO" id="GO:0071555">
    <property type="term" value="P:cell wall organization"/>
    <property type="evidence" value="ECO:0007669"/>
    <property type="project" value="UniProtKB-UniRule"/>
</dbReference>
<evidence type="ECO:0000259" key="9">
    <source>
        <dbReference type="PROSITE" id="PS52029"/>
    </source>
</evidence>
<protein>
    <submittedName>
        <fullName evidence="10">L,D-transpeptidase</fullName>
    </submittedName>
</protein>
<keyword evidence="5 7" id="KW-0573">Peptidoglycan synthesis</keyword>
<dbReference type="AlphaFoldDB" id="A0A1E1EZH1"/>
<dbReference type="GO" id="GO:0071972">
    <property type="term" value="F:peptidoglycan L,D-transpeptidase activity"/>
    <property type="evidence" value="ECO:0007669"/>
    <property type="project" value="TreeGrafter"/>
</dbReference>
<dbReference type="KEGG" id="sclo:SCLO_1006100"/>
<gene>
    <name evidence="10" type="ORF">SCLO_1006100</name>
</gene>
<name>A0A1E1EZH1_9SPHN</name>
<keyword evidence="3" id="KW-0808">Transferase</keyword>
<feature type="region of interest" description="Disordered" evidence="8">
    <location>
        <begin position="55"/>
        <end position="86"/>
    </location>
</feature>
<feature type="active site" description="Nucleophile" evidence="7">
    <location>
        <position position="208"/>
    </location>
</feature>
<evidence type="ECO:0000256" key="2">
    <source>
        <dbReference type="ARBA" id="ARBA00005992"/>
    </source>
</evidence>
<accession>A0A1E1EZH1</accession>
<dbReference type="Proteomes" id="UP000218272">
    <property type="component" value="Chromosome SCLO_1"/>
</dbReference>
<dbReference type="Gene3D" id="2.40.440.10">
    <property type="entry name" value="L,D-transpeptidase catalytic domain-like"/>
    <property type="match status" value="1"/>
</dbReference>